<reference evidence="1 2" key="1">
    <citation type="journal article" date="2024" name="G3 (Bethesda)">
        <title>Genome assembly of Hibiscus sabdariffa L. provides insights into metabolisms of medicinal natural products.</title>
        <authorList>
            <person name="Kim T."/>
        </authorList>
    </citation>
    <scope>NUCLEOTIDE SEQUENCE [LARGE SCALE GENOMIC DNA]</scope>
    <source>
        <strain evidence="1">TK-2024</strain>
        <tissue evidence="1">Old leaves</tissue>
    </source>
</reference>
<comment type="caution">
    <text evidence="1">The sequence shown here is derived from an EMBL/GenBank/DDBJ whole genome shotgun (WGS) entry which is preliminary data.</text>
</comment>
<dbReference type="EMBL" id="JBBPBN010000019">
    <property type="protein sequence ID" value="KAK9018541.1"/>
    <property type="molecule type" value="Genomic_DNA"/>
</dbReference>
<keyword evidence="2" id="KW-1185">Reference proteome</keyword>
<evidence type="ECO:0000313" key="2">
    <source>
        <dbReference type="Proteomes" id="UP001396334"/>
    </source>
</evidence>
<organism evidence="1 2">
    <name type="scientific">Hibiscus sabdariffa</name>
    <name type="common">roselle</name>
    <dbReference type="NCBI Taxonomy" id="183260"/>
    <lineage>
        <taxon>Eukaryota</taxon>
        <taxon>Viridiplantae</taxon>
        <taxon>Streptophyta</taxon>
        <taxon>Embryophyta</taxon>
        <taxon>Tracheophyta</taxon>
        <taxon>Spermatophyta</taxon>
        <taxon>Magnoliopsida</taxon>
        <taxon>eudicotyledons</taxon>
        <taxon>Gunneridae</taxon>
        <taxon>Pentapetalae</taxon>
        <taxon>rosids</taxon>
        <taxon>malvids</taxon>
        <taxon>Malvales</taxon>
        <taxon>Malvaceae</taxon>
        <taxon>Malvoideae</taxon>
        <taxon>Hibiscus</taxon>
    </lineage>
</organism>
<accession>A0ABR2RZY7</accession>
<dbReference type="PANTHER" id="PTHR34427">
    <property type="entry name" value="DUF4283 DOMAIN PROTEIN"/>
    <property type="match status" value="1"/>
</dbReference>
<evidence type="ECO:0008006" key="3">
    <source>
        <dbReference type="Google" id="ProtNLM"/>
    </source>
</evidence>
<proteinExistence type="predicted"/>
<dbReference type="PANTHER" id="PTHR34427:SF5">
    <property type="entry name" value="DUF4283 DOMAIN-CONTAINING PROTEIN"/>
    <property type="match status" value="1"/>
</dbReference>
<name>A0ABR2RZY7_9ROSI</name>
<dbReference type="Proteomes" id="UP001396334">
    <property type="component" value="Unassembled WGS sequence"/>
</dbReference>
<protein>
    <recommendedName>
        <fullName evidence="3">DUF4283 domain-containing protein</fullName>
    </recommendedName>
</protein>
<evidence type="ECO:0000313" key="1">
    <source>
        <dbReference type="EMBL" id="KAK9018541.1"/>
    </source>
</evidence>
<gene>
    <name evidence="1" type="ORF">V6N11_001513</name>
</gene>
<sequence length="142" mass="16243">MFVDMSMRKKVLDEHQLDKWLENVIEWSPTMSIPNRRVWLSACGIPIHAWSKGTFKNITTIWGDLVQVDPRTLAPSSFERSRFQVEKDWVTQIDEHIDLQIEDKVFPIRVVEMEKVIGLKCDCCCGIDVGSTGEDTDVASSS</sequence>